<reference evidence="1" key="1">
    <citation type="submission" date="2020-06" db="EMBL/GenBank/DDBJ databases">
        <title>Draft genome of Bugula neritina, a colonial animal packing powerful symbionts and potential medicines.</title>
        <authorList>
            <person name="Rayko M."/>
        </authorList>
    </citation>
    <scope>NUCLEOTIDE SEQUENCE [LARGE SCALE GENOMIC DNA]</scope>
    <source>
        <strain evidence="1">Kwan_BN1</strain>
    </source>
</reference>
<dbReference type="AlphaFoldDB" id="A0A7J7K9Z9"/>
<comment type="caution">
    <text evidence="1">The sequence shown here is derived from an EMBL/GenBank/DDBJ whole genome shotgun (WGS) entry which is preliminary data.</text>
</comment>
<keyword evidence="2" id="KW-1185">Reference proteome</keyword>
<dbReference type="PANTHER" id="PTHR10704">
    <property type="entry name" value="CARBOHYDRATE SULFOTRANSFERASE"/>
    <property type="match status" value="1"/>
</dbReference>
<dbReference type="GO" id="GO:0006790">
    <property type="term" value="P:sulfur compound metabolic process"/>
    <property type="evidence" value="ECO:0007669"/>
    <property type="project" value="TreeGrafter"/>
</dbReference>
<dbReference type="EMBL" id="VXIV02000952">
    <property type="protein sequence ID" value="KAF6035005.1"/>
    <property type="molecule type" value="Genomic_DNA"/>
</dbReference>
<dbReference type="SUPFAM" id="SSF52540">
    <property type="entry name" value="P-loop containing nucleoside triphosphate hydrolases"/>
    <property type="match status" value="1"/>
</dbReference>
<dbReference type="InterPro" id="IPR051135">
    <property type="entry name" value="Gal/GlcNAc/GalNAc_ST"/>
</dbReference>
<organism evidence="1 2">
    <name type="scientific">Bugula neritina</name>
    <name type="common">Brown bryozoan</name>
    <name type="synonym">Sertularia neritina</name>
    <dbReference type="NCBI Taxonomy" id="10212"/>
    <lineage>
        <taxon>Eukaryota</taxon>
        <taxon>Metazoa</taxon>
        <taxon>Spiralia</taxon>
        <taxon>Lophotrochozoa</taxon>
        <taxon>Bryozoa</taxon>
        <taxon>Gymnolaemata</taxon>
        <taxon>Cheilostomatida</taxon>
        <taxon>Flustrina</taxon>
        <taxon>Buguloidea</taxon>
        <taxon>Bugulidae</taxon>
        <taxon>Bugula</taxon>
    </lineage>
</organism>
<gene>
    <name evidence="1" type="ORF">EB796_006680</name>
</gene>
<dbReference type="InterPro" id="IPR027417">
    <property type="entry name" value="P-loop_NTPase"/>
</dbReference>
<sequence>MRGECICTNFPHRYPAIDLRWCKATCTDGDASCHVSRLPHAITMKTGLNDGQKHWTEWMSAQEVNTQVRYRNCLRDKQKSTSCLPEFQRKKLSKSFESVDLKFLGCFTSGSIKSSASAYQSDVVFGAVGHRRCREICQNKSFLYAAVTVDKEPVINKSCYCVNSLAQSQPSVSCPGIGLAVYLALTATTNISLEFEGEVKKKGKVLVLARYRSGSSMTQSFFVRNPNSFSWFEPDKLQASHAEGKADWSTLMAVEALFRCNVARMPSFLHNSGFITWATKMIRQRGAYEDNHVTDVLECYQRSPITDCAPYLKEACERSEFIDIKLIRVFDVDFIKEFAERNPDVHIVHLVRDPKSLIAAQARFGTRLSPKALCGQLVRIGRLIRELKERGFSNAHEVFYEELAIDPVKYGKIIYDEMGLEMVEDVKRFLSREEYKEGQAIPKNASQVVVDNPVYHRYKFLEVFQLETILKIDKECKDVYEFWPSHYTDLSTMIRMHRADVVKYSSSHNRVMIQNYFPA</sequence>
<name>A0A7J7K9Z9_BUGNE</name>
<dbReference type="PANTHER" id="PTHR10704:SF44">
    <property type="entry name" value="LD35051P-RELATED"/>
    <property type="match status" value="1"/>
</dbReference>
<dbReference type="Gene3D" id="3.40.50.300">
    <property type="entry name" value="P-loop containing nucleotide triphosphate hydrolases"/>
    <property type="match status" value="1"/>
</dbReference>
<dbReference type="Proteomes" id="UP000593567">
    <property type="component" value="Unassembled WGS sequence"/>
</dbReference>
<accession>A0A7J7K9Z9</accession>
<dbReference type="GO" id="GO:0001517">
    <property type="term" value="F:N-acetylglucosamine 6-O-sulfotransferase activity"/>
    <property type="evidence" value="ECO:0007669"/>
    <property type="project" value="TreeGrafter"/>
</dbReference>
<dbReference type="GO" id="GO:0006044">
    <property type="term" value="P:N-acetylglucosamine metabolic process"/>
    <property type="evidence" value="ECO:0007669"/>
    <property type="project" value="TreeGrafter"/>
</dbReference>
<proteinExistence type="predicted"/>
<evidence type="ECO:0000313" key="1">
    <source>
        <dbReference type="EMBL" id="KAF6035005.1"/>
    </source>
</evidence>
<dbReference type="OrthoDB" id="5987729at2759"/>
<protein>
    <submittedName>
        <fullName evidence="1">Uncharacterized protein</fullName>
    </submittedName>
</protein>
<evidence type="ECO:0000313" key="2">
    <source>
        <dbReference type="Proteomes" id="UP000593567"/>
    </source>
</evidence>